<dbReference type="PANTHER" id="PTHR46418">
    <property type="entry name" value="SRBC-64-RELATED-RELATED"/>
    <property type="match status" value="1"/>
</dbReference>
<feature type="transmembrane region" description="Helical" evidence="1">
    <location>
        <begin position="12"/>
        <end position="32"/>
    </location>
</feature>
<dbReference type="CTD" id="184183"/>
<organism evidence="2 3">
    <name type="scientific">Caenorhabditis elegans</name>
    <dbReference type="NCBI Taxonomy" id="6239"/>
    <lineage>
        <taxon>Eukaryota</taxon>
        <taxon>Metazoa</taxon>
        <taxon>Ecdysozoa</taxon>
        <taxon>Nematoda</taxon>
        <taxon>Chromadorea</taxon>
        <taxon>Rhabditida</taxon>
        <taxon>Rhabditina</taxon>
        <taxon>Rhabditomorpha</taxon>
        <taxon>Rhabditoidea</taxon>
        <taxon>Rhabditidae</taxon>
        <taxon>Peloderinae</taxon>
        <taxon>Caenorhabditis</taxon>
    </lineage>
</organism>
<dbReference type="InParanoid" id="Q9XXP2"/>
<dbReference type="GO" id="GO:0097730">
    <property type="term" value="C:non-motile cilium"/>
    <property type="evidence" value="ECO:0000318"/>
    <property type="project" value="GO_Central"/>
</dbReference>
<keyword evidence="3" id="KW-1185">Reference proteome</keyword>
<dbReference type="GeneID" id="184183"/>
<dbReference type="WormBase" id="F08E10.2">
    <property type="protein sequence ID" value="CE52750"/>
    <property type="gene ID" value="WBGene00008574"/>
    <property type="gene designation" value="srbc-61"/>
</dbReference>
<dbReference type="PANTHER" id="PTHR46418:SF1">
    <property type="entry name" value="G-PROTEIN COUPLED RECEPTORS FAMILY 1 PROFILE DOMAIN-CONTAINING PROTEIN-RELATED"/>
    <property type="match status" value="1"/>
</dbReference>
<dbReference type="PhylomeDB" id="Q9XXP2"/>
<evidence type="ECO:0000313" key="2">
    <source>
        <dbReference type="EMBL" id="CAA16502.2"/>
    </source>
</evidence>
<protein>
    <submittedName>
        <fullName evidence="2">Serpentine Receptor, class BC (Class B-like)</fullName>
    </submittedName>
</protein>
<keyword evidence="2" id="KW-0675">Receptor</keyword>
<dbReference type="AlphaFoldDB" id="Q9XXP2"/>
<dbReference type="RefSeq" id="NP_001352241.1">
    <property type="nucleotide sequence ID" value="NM_001365312.1"/>
</dbReference>
<dbReference type="GO" id="GO:0004930">
    <property type="term" value="F:G protein-coupled receptor activity"/>
    <property type="evidence" value="ECO:0000318"/>
    <property type="project" value="GO_Central"/>
</dbReference>
<evidence type="ECO:0000256" key="1">
    <source>
        <dbReference type="SAM" id="Phobius"/>
    </source>
</evidence>
<dbReference type="Pfam" id="PF10316">
    <property type="entry name" value="7TM_GPCR_Srbc"/>
    <property type="match status" value="1"/>
</dbReference>
<dbReference type="GO" id="GO:1990075">
    <property type="term" value="C:periciliary membrane compartment"/>
    <property type="evidence" value="ECO:0000318"/>
    <property type="project" value="GO_Central"/>
</dbReference>
<dbReference type="Bgee" id="WBGene00008574">
    <property type="expression patterns" value="Expressed in embryo"/>
</dbReference>
<dbReference type="PIR" id="T20583">
    <property type="entry name" value="T20583"/>
</dbReference>
<dbReference type="EMBL" id="BX284605">
    <property type="protein sequence ID" value="CAA16502.2"/>
    <property type="molecule type" value="Genomic_DNA"/>
</dbReference>
<dbReference type="STRING" id="6239.F08E10.2.1"/>
<dbReference type="InterPro" id="IPR019420">
    <property type="entry name" value="7TM_GPCR_serpentine_rcpt_Srbc"/>
</dbReference>
<dbReference type="PaxDb" id="6239-F08E10.2"/>
<keyword evidence="1" id="KW-0472">Membrane</keyword>
<keyword evidence="1" id="KW-0812">Transmembrane</keyword>
<keyword evidence="1" id="KW-1133">Transmembrane helix</keyword>
<evidence type="ECO:0000313" key="3">
    <source>
        <dbReference type="Proteomes" id="UP000001940"/>
    </source>
</evidence>
<dbReference type="GO" id="GO:0007186">
    <property type="term" value="P:G protein-coupled receptor signaling pathway"/>
    <property type="evidence" value="ECO:0000318"/>
    <property type="project" value="GO_Central"/>
</dbReference>
<dbReference type="AGR" id="WB:WBGene00008574"/>
<gene>
    <name evidence="2 4" type="primary">srbc-61</name>
    <name evidence="2" type="ORF">CELE_F08E10.2</name>
    <name evidence="4" type="ORF">F08E10.2</name>
</gene>
<name>Q9XXP2_CAEEL</name>
<evidence type="ECO:0000313" key="4">
    <source>
        <dbReference type="WormBase" id="F08E10.2"/>
    </source>
</evidence>
<accession>Q9XXP2</accession>
<dbReference type="HOGENOM" id="CLU_059075_0_1_1"/>
<proteinExistence type="predicted"/>
<dbReference type="UCSC" id="F08E10.2">
    <property type="organism name" value="c. elegans"/>
</dbReference>
<dbReference type="KEGG" id="cel:CELE_F08E10.2"/>
<dbReference type="Proteomes" id="UP000001940">
    <property type="component" value="Chromosome V"/>
</dbReference>
<reference evidence="2 3" key="1">
    <citation type="journal article" date="1998" name="Science">
        <title>Genome sequence of the nematode C. elegans: a platform for investigating biology.</title>
        <authorList>
            <consortium name="The C. elegans sequencing consortium"/>
            <person name="Sulson J.E."/>
            <person name="Waterston R."/>
        </authorList>
    </citation>
    <scope>NUCLEOTIDE SEQUENCE [LARGE SCALE GENOMIC DNA]</scope>
    <source>
        <strain evidence="2 3">Bristol N2</strain>
    </source>
</reference>
<sequence length="122" mass="14326">MLLIKTATVSFSFLFTQAVFYLNFYLLHSIFVSKKLAKKPDLVLIYFRFSVDMVYSFFGNSNCTHRLNYHIHIQFSSFSNFPAIPKYQFRNGWPNNDNVQEYRIVHRSTNCVQSTVQGSDCD</sequence>